<gene>
    <name evidence="1" type="ORF">L2E82_11729</name>
</gene>
<organism evidence="1 2">
    <name type="scientific">Cichorium intybus</name>
    <name type="common">Chicory</name>
    <dbReference type="NCBI Taxonomy" id="13427"/>
    <lineage>
        <taxon>Eukaryota</taxon>
        <taxon>Viridiplantae</taxon>
        <taxon>Streptophyta</taxon>
        <taxon>Embryophyta</taxon>
        <taxon>Tracheophyta</taxon>
        <taxon>Spermatophyta</taxon>
        <taxon>Magnoliopsida</taxon>
        <taxon>eudicotyledons</taxon>
        <taxon>Gunneridae</taxon>
        <taxon>Pentapetalae</taxon>
        <taxon>asterids</taxon>
        <taxon>campanulids</taxon>
        <taxon>Asterales</taxon>
        <taxon>Asteraceae</taxon>
        <taxon>Cichorioideae</taxon>
        <taxon>Cichorieae</taxon>
        <taxon>Cichoriinae</taxon>
        <taxon>Cichorium</taxon>
    </lineage>
</organism>
<accession>A0ACB9GG35</accession>
<keyword evidence="2" id="KW-1185">Reference proteome</keyword>
<reference evidence="2" key="1">
    <citation type="journal article" date="2022" name="Mol. Ecol. Resour.">
        <title>The genomes of chicory, endive, great burdock and yacon provide insights into Asteraceae palaeo-polyploidization history and plant inulin production.</title>
        <authorList>
            <person name="Fan W."/>
            <person name="Wang S."/>
            <person name="Wang H."/>
            <person name="Wang A."/>
            <person name="Jiang F."/>
            <person name="Liu H."/>
            <person name="Zhao H."/>
            <person name="Xu D."/>
            <person name="Zhang Y."/>
        </authorList>
    </citation>
    <scope>NUCLEOTIDE SEQUENCE [LARGE SCALE GENOMIC DNA]</scope>
    <source>
        <strain evidence="2">cv. Punajuju</strain>
    </source>
</reference>
<evidence type="ECO:0000313" key="2">
    <source>
        <dbReference type="Proteomes" id="UP001055811"/>
    </source>
</evidence>
<reference evidence="1 2" key="2">
    <citation type="journal article" date="2022" name="Mol. Ecol. Resour.">
        <title>The genomes of chicory, endive, great burdock and yacon provide insights into Asteraceae paleo-polyploidization history and plant inulin production.</title>
        <authorList>
            <person name="Fan W."/>
            <person name="Wang S."/>
            <person name="Wang H."/>
            <person name="Wang A."/>
            <person name="Jiang F."/>
            <person name="Liu H."/>
            <person name="Zhao H."/>
            <person name="Xu D."/>
            <person name="Zhang Y."/>
        </authorList>
    </citation>
    <scope>NUCLEOTIDE SEQUENCE [LARGE SCALE GENOMIC DNA]</scope>
    <source>
        <strain evidence="2">cv. Punajuju</strain>
        <tissue evidence="1">Leaves</tissue>
    </source>
</reference>
<comment type="caution">
    <text evidence="1">The sequence shown here is derived from an EMBL/GenBank/DDBJ whole genome shotgun (WGS) entry which is preliminary data.</text>
</comment>
<sequence length="537" mass="60179">MSDGGGLKRKSTRTAAIEAAKRIKNNADANKLLSRGINKEYEFDEAQMVTPFIIATTNDGFNCIASNNTHRRKSHKGKMLDQVHDSTNCPLKGQLVHDLSKKVTKLVKGNPPKSKDMPKRGRGRPPKAQSAKYLFTSNTFSKYEDIYDVNERRESYNTSILKSEPSSAKQLQPVNGGISYRESLMKFCKDLGPTARQIARRKLLAQDLNYQPRRLLEPLLASSQTQPNPCFLDVSSFHGSARNTNSNQLSQPLITFGASRTDATEDNKGKTIMVDDGKSNFNKWDTGENLQFSFGKQKSGVKIFNRYQENVSLTGGDGSSENDQDFFRKNLGHVPVGNWRTINNIGSFLSNYDGNLNRNINNNYRIEDSEVNPRKRMNSCVYPSTYVQPSRNVSSSLLGLDDGMSSAPWVPTPLAPVPPLQKWCLPPPETKNPVISDGLWREKELQLALASYMQMTDQNSKAWFGNSLVQNQFMQPDPHGTYQQQAGDVQSQQHQFLSYQNIFDSDVSQPHDGLLMSMAPQLWSQMAMNGSTPKQDS</sequence>
<proteinExistence type="predicted"/>
<evidence type="ECO:0000313" key="1">
    <source>
        <dbReference type="EMBL" id="KAI3781707.1"/>
    </source>
</evidence>
<name>A0ACB9GG35_CICIN</name>
<protein>
    <submittedName>
        <fullName evidence="1">Uncharacterized protein</fullName>
    </submittedName>
</protein>
<dbReference type="Proteomes" id="UP001055811">
    <property type="component" value="Linkage Group LG02"/>
</dbReference>
<dbReference type="EMBL" id="CM042010">
    <property type="protein sequence ID" value="KAI3781707.1"/>
    <property type="molecule type" value="Genomic_DNA"/>
</dbReference>